<evidence type="ECO:0000313" key="4">
    <source>
        <dbReference type="EMBL" id="MBU3842318.1"/>
    </source>
</evidence>
<dbReference type="GO" id="GO:0003677">
    <property type="term" value="F:DNA binding"/>
    <property type="evidence" value="ECO:0007669"/>
    <property type="project" value="UniProtKB-UniRule"/>
</dbReference>
<dbReference type="Gene3D" id="1.10.357.10">
    <property type="entry name" value="Tetracycline Repressor, domain 2"/>
    <property type="match status" value="1"/>
</dbReference>
<name>A0A9E2KYH5_9FUSO</name>
<comment type="caution">
    <text evidence="4">The sequence shown here is derived from an EMBL/GenBank/DDBJ whole genome shotgun (WGS) entry which is preliminary data.</text>
</comment>
<feature type="domain" description="HTH tetR-type" evidence="3">
    <location>
        <begin position="1"/>
        <end position="61"/>
    </location>
</feature>
<dbReference type="PROSITE" id="PS01081">
    <property type="entry name" value="HTH_TETR_1"/>
    <property type="match status" value="1"/>
</dbReference>
<dbReference type="EMBL" id="JAHLFN010000046">
    <property type="protein sequence ID" value="MBU3842318.1"/>
    <property type="molecule type" value="Genomic_DNA"/>
</dbReference>
<reference evidence="4" key="1">
    <citation type="journal article" date="2021" name="PeerJ">
        <title>Extensive microbial diversity within the chicken gut microbiome revealed by metagenomics and culture.</title>
        <authorList>
            <person name="Gilroy R."/>
            <person name="Ravi A."/>
            <person name="Getino M."/>
            <person name="Pursley I."/>
            <person name="Horton D.L."/>
            <person name="Alikhan N.F."/>
            <person name="Baker D."/>
            <person name="Gharbi K."/>
            <person name="Hall N."/>
            <person name="Watson M."/>
            <person name="Adriaenssens E.M."/>
            <person name="Foster-Nyarko E."/>
            <person name="Jarju S."/>
            <person name="Secka A."/>
            <person name="Antonio M."/>
            <person name="Oren A."/>
            <person name="Chaudhuri R.R."/>
            <person name="La Ragione R."/>
            <person name="Hildebrand F."/>
            <person name="Pallen M.J."/>
        </authorList>
    </citation>
    <scope>NUCLEOTIDE SEQUENCE</scope>
    <source>
        <strain evidence="4">A6-441</strain>
    </source>
</reference>
<evidence type="ECO:0000256" key="1">
    <source>
        <dbReference type="ARBA" id="ARBA00023125"/>
    </source>
</evidence>
<evidence type="ECO:0000256" key="2">
    <source>
        <dbReference type="PROSITE-ProRule" id="PRU00335"/>
    </source>
</evidence>
<dbReference type="PANTHER" id="PTHR43479">
    <property type="entry name" value="ACREF/ENVCD OPERON REPRESSOR-RELATED"/>
    <property type="match status" value="1"/>
</dbReference>
<dbReference type="AlphaFoldDB" id="A0A9E2KYH5"/>
<accession>A0A9E2KYH5</accession>
<sequence length="212" mass="25170">MEKRELIVFSVKNLILEKGYSNISVEDITKNLGIAKGSFYTYFKSKHCVIDYILLEQLTKIEEKIKYFFEENMKLEDCIKKLVSARIILEDDDMIKRNLVIVSLFRNLDSLDKETLGLLREIEEKNIEVISQVIKKYRVDINDKELRIYSKMLNDMINSYKNFNLFISEKTRAFITTTNELREKYKEKNFQINIEILIESILKILTESVNLK</sequence>
<gene>
    <name evidence="4" type="ORF">IAA47_04960</name>
</gene>
<dbReference type="InterPro" id="IPR050624">
    <property type="entry name" value="HTH-type_Tx_Regulator"/>
</dbReference>
<feature type="DNA-binding region" description="H-T-H motif" evidence="2">
    <location>
        <begin position="24"/>
        <end position="43"/>
    </location>
</feature>
<dbReference type="InterPro" id="IPR009057">
    <property type="entry name" value="Homeodomain-like_sf"/>
</dbReference>
<dbReference type="Proteomes" id="UP000724657">
    <property type="component" value="Unassembled WGS sequence"/>
</dbReference>
<dbReference type="InterPro" id="IPR001647">
    <property type="entry name" value="HTH_TetR"/>
</dbReference>
<dbReference type="PRINTS" id="PR00455">
    <property type="entry name" value="HTHTETR"/>
</dbReference>
<keyword evidence="1 2" id="KW-0238">DNA-binding</keyword>
<dbReference type="PROSITE" id="PS50977">
    <property type="entry name" value="HTH_TETR_2"/>
    <property type="match status" value="1"/>
</dbReference>
<protein>
    <submittedName>
        <fullName evidence="4">TetR/AcrR family transcriptional regulator</fullName>
    </submittedName>
</protein>
<proteinExistence type="predicted"/>
<evidence type="ECO:0000313" key="5">
    <source>
        <dbReference type="Proteomes" id="UP000724657"/>
    </source>
</evidence>
<dbReference type="InterPro" id="IPR023772">
    <property type="entry name" value="DNA-bd_HTH_TetR-type_CS"/>
</dbReference>
<dbReference type="PANTHER" id="PTHR43479:SF11">
    <property type="entry name" value="ACREF_ENVCD OPERON REPRESSOR-RELATED"/>
    <property type="match status" value="1"/>
</dbReference>
<dbReference type="SUPFAM" id="SSF46689">
    <property type="entry name" value="Homeodomain-like"/>
    <property type="match status" value="1"/>
</dbReference>
<dbReference type="Pfam" id="PF00440">
    <property type="entry name" value="TetR_N"/>
    <property type="match status" value="1"/>
</dbReference>
<evidence type="ECO:0000259" key="3">
    <source>
        <dbReference type="PROSITE" id="PS50977"/>
    </source>
</evidence>
<organism evidence="4 5">
    <name type="scientific">Candidatus Fusobacterium pullicola</name>
    <dbReference type="NCBI Taxonomy" id="2838601"/>
    <lineage>
        <taxon>Bacteria</taxon>
        <taxon>Fusobacteriati</taxon>
        <taxon>Fusobacteriota</taxon>
        <taxon>Fusobacteriia</taxon>
        <taxon>Fusobacteriales</taxon>
        <taxon>Fusobacteriaceae</taxon>
        <taxon>Fusobacterium</taxon>
    </lineage>
</organism>
<reference evidence="4" key="2">
    <citation type="submission" date="2021-04" db="EMBL/GenBank/DDBJ databases">
        <authorList>
            <person name="Gilroy R."/>
        </authorList>
    </citation>
    <scope>NUCLEOTIDE SEQUENCE</scope>
    <source>
        <strain evidence="4">A6-441</strain>
    </source>
</reference>